<keyword evidence="2" id="KW-1185">Reference proteome</keyword>
<dbReference type="Pfam" id="PF01724">
    <property type="entry name" value="DUF29"/>
    <property type="match status" value="1"/>
</dbReference>
<dbReference type="InterPro" id="IPR002636">
    <property type="entry name" value="DUF29"/>
</dbReference>
<protein>
    <submittedName>
        <fullName evidence="1">DUF29 domain-containing protein</fullName>
    </submittedName>
</protein>
<organism evidence="1 2">
    <name type="scientific">Rhodoplanes tepidamans</name>
    <name type="common">Rhodoplanes cryptolactis</name>
    <dbReference type="NCBI Taxonomy" id="200616"/>
    <lineage>
        <taxon>Bacteria</taxon>
        <taxon>Pseudomonadati</taxon>
        <taxon>Pseudomonadota</taxon>
        <taxon>Alphaproteobacteria</taxon>
        <taxon>Hyphomicrobiales</taxon>
        <taxon>Nitrobacteraceae</taxon>
        <taxon>Rhodoplanes</taxon>
    </lineage>
</organism>
<name>A0ABT5JAG4_RHOTP</name>
<dbReference type="Gene3D" id="1.20.1220.20">
    <property type="entry name" value="Uncharcterised protein PF01724"/>
    <property type="match status" value="1"/>
</dbReference>
<dbReference type="EMBL" id="JAQQLI010000016">
    <property type="protein sequence ID" value="MDC7786438.1"/>
    <property type="molecule type" value="Genomic_DNA"/>
</dbReference>
<reference evidence="1" key="1">
    <citation type="journal article" date="2023" name="Microbiol Resour">
        <title>Genome Sequences of Rhodoplanes serenus and Two Thermotolerant Strains, Rhodoplanes tepidamans and 'Rhodoplanes cryptolactis,' Further Refine the Genus.</title>
        <authorList>
            <person name="Rayyan A.A."/>
            <person name="Kyndt J.A."/>
        </authorList>
    </citation>
    <scope>NUCLEOTIDE SEQUENCE</scope>
    <source>
        <strain evidence="1">DSM 9987</strain>
    </source>
</reference>
<evidence type="ECO:0000313" key="2">
    <source>
        <dbReference type="Proteomes" id="UP001165652"/>
    </source>
</evidence>
<dbReference type="PANTHER" id="PTHR34235">
    <property type="entry name" value="SLR1203 PROTEIN-RELATED"/>
    <property type="match status" value="1"/>
</dbReference>
<accession>A0ABT5JAG4</accession>
<reference evidence="1" key="2">
    <citation type="submission" date="2023-02" db="EMBL/GenBank/DDBJ databases">
        <authorList>
            <person name="Rayyan A."/>
            <person name="Meyer T."/>
            <person name="Kyndt J.A."/>
        </authorList>
    </citation>
    <scope>NUCLEOTIDE SEQUENCE</scope>
    <source>
        <strain evidence="1">DSM 9987</strain>
    </source>
</reference>
<dbReference type="RefSeq" id="WP_272777286.1">
    <property type="nucleotide sequence ID" value="NZ_JAQQLI010000016.1"/>
</dbReference>
<sequence>MSHDSTPRAHADAARTLYDDDILLWSEQQAELIRALGRRRDLPNALDTENVAEEIESVGRSELAAVKSLIRRIFFHLMILAVEPEAAAARCWRVEIAGFHADMRRRYAPSMRQRIDLDALWRSALEQLALTHEGTPLAEAVATLPRTAAIGLDDLLAAPFDSAAAAGRIRAQA</sequence>
<comment type="caution">
    <text evidence="1">The sequence shown here is derived from an EMBL/GenBank/DDBJ whole genome shotgun (WGS) entry which is preliminary data.</text>
</comment>
<dbReference type="Proteomes" id="UP001165652">
    <property type="component" value="Unassembled WGS sequence"/>
</dbReference>
<dbReference type="PANTHER" id="PTHR34235:SF4">
    <property type="entry name" value="SLR0291 PROTEIN"/>
    <property type="match status" value="1"/>
</dbReference>
<evidence type="ECO:0000313" key="1">
    <source>
        <dbReference type="EMBL" id="MDC7786438.1"/>
    </source>
</evidence>
<proteinExistence type="predicted"/>
<gene>
    <name evidence="1" type="ORF">PQJ73_12170</name>
</gene>